<proteinExistence type="inferred from homology"/>
<dbReference type="AlphaFoldDB" id="A0A9D1S4K5"/>
<reference evidence="5" key="2">
    <citation type="journal article" date="2021" name="PeerJ">
        <title>Extensive microbial diversity within the chicken gut microbiome revealed by metagenomics and culture.</title>
        <authorList>
            <person name="Gilroy R."/>
            <person name="Ravi A."/>
            <person name="Getino M."/>
            <person name="Pursley I."/>
            <person name="Horton D.L."/>
            <person name="Alikhan N.F."/>
            <person name="Baker D."/>
            <person name="Gharbi K."/>
            <person name="Hall N."/>
            <person name="Watson M."/>
            <person name="Adriaenssens E.M."/>
            <person name="Foster-Nyarko E."/>
            <person name="Jarju S."/>
            <person name="Secka A."/>
            <person name="Antonio M."/>
            <person name="Oren A."/>
            <person name="Chaudhuri R.R."/>
            <person name="La Ragione R."/>
            <person name="Hildebrand F."/>
            <person name="Pallen M.J."/>
        </authorList>
    </citation>
    <scope>NUCLEOTIDE SEQUENCE</scope>
    <source>
        <strain evidence="5">ChiSxjej2B14-8506</strain>
    </source>
</reference>
<dbReference type="Pfam" id="PF09587">
    <property type="entry name" value="PGA_cap"/>
    <property type="match status" value="1"/>
</dbReference>
<comment type="similarity">
    <text evidence="1">Belongs to the CapA family.</text>
</comment>
<protein>
    <submittedName>
        <fullName evidence="5">CapA family protein</fullName>
    </submittedName>
</protein>
<dbReference type="EMBL" id="DVNK01000044">
    <property type="protein sequence ID" value="HIU47059.1"/>
    <property type="molecule type" value="Genomic_DNA"/>
</dbReference>
<dbReference type="PANTHER" id="PTHR33393:SF12">
    <property type="entry name" value="CAPSULE BIOSYNTHESIS PROTEIN CAPA"/>
    <property type="match status" value="1"/>
</dbReference>
<sequence>MMPRHKRRNGRRRYRLNPKLLPTAGLTLLAVGMVVVVFMMLMPGGSISVFNQPTPTPTAQPTAEPTEVPTQAPTPTPQIYNEVRVRAAGDIMVHDDELLSAKQDDGSYDFTSFFGEIADSLGDADYTMANLETTVGEAGSKGYTGYPNFHTPTSLLTALKGTGIDMLTTSNNHCLDRYFDGLVETLDSLDAAGFDHTGTFRNKQEYQTAYVKEVNGIKIGVVAYTYGTNGMEEDSDPDGVEWGIMYLSNANFEKSAQRLREAGAEVLIAVPHWGTEYKRAPDDSTVDYAKEMAKAGFDVIIGSHPHMVQPIEWLETTRADGSTGRTLVAYSLGNFVSAQRDQYKDTGIILDFTIRQEIATGDITIEDVGYVPVWVWRYEDGDKNAYRVLPCGAALDALPEGMSDADQARLSAAWSETLELMTADGITALKK</sequence>
<evidence type="ECO:0000256" key="2">
    <source>
        <dbReference type="SAM" id="MobiDB-lite"/>
    </source>
</evidence>
<accession>A0A9D1S4K5</accession>
<name>A0A9D1S4K5_9FIRM</name>
<gene>
    <name evidence="5" type="ORF">IAC59_07340</name>
</gene>
<dbReference type="InterPro" id="IPR029052">
    <property type="entry name" value="Metallo-depent_PP-like"/>
</dbReference>
<dbReference type="SMART" id="SM00854">
    <property type="entry name" value="PGA_cap"/>
    <property type="match status" value="1"/>
</dbReference>
<keyword evidence="3" id="KW-0472">Membrane</keyword>
<feature type="transmembrane region" description="Helical" evidence="3">
    <location>
        <begin position="20"/>
        <end position="42"/>
    </location>
</feature>
<feature type="compositionally biased region" description="Low complexity" evidence="2">
    <location>
        <begin position="57"/>
        <end position="73"/>
    </location>
</feature>
<dbReference type="Gene3D" id="3.60.21.10">
    <property type="match status" value="1"/>
</dbReference>
<feature type="region of interest" description="Disordered" evidence="2">
    <location>
        <begin position="52"/>
        <end position="76"/>
    </location>
</feature>
<feature type="domain" description="Capsule synthesis protein CapA" evidence="4">
    <location>
        <begin position="84"/>
        <end position="339"/>
    </location>
</feature>
<dbReference type="InterPro" id="IPR019079">
    <property type="entry name" value="Capsule_synth_CapA"/>
</dbReference>
<evidence type="ECO:0000313" key="6">
    <source>
        <dbReference type="Proteomes" id="UP000824123"/>
    </source>
</evidence>
<dbReference type="PANTHER" id="PTHR33393">
    <property type="entry name" value="POLYGLUTAMINE SYNTHESIS ACCESSORY PROTEIN RV0574C-RELATED"/>
    <property type="match status" value="1"/>
</dbReference>
<comment type="caution">
    <text evidence="5">The sequence shown here is derived from an EMBL/GenBank/DDBJ whole genome shotgun (WGS) entry which is preliminary data.</text>
</comment>
<dbReference type="InterPro" id="IPR052169">
    <property type="entry name" value="CW_Biosynth-Accessory"/>
</dbReference>
<evidence type="ECO:0000256" key="3">
    <source>
        <dbReference type="SAM" id="Phobius"/>
    </source>
</evidence>
<organism evidence="5 6">
    <name type="scientific">Candidatus Fimadaptatus faecigallinarum</name>
    <dbReference type="NCBI Taxonomy" id="2840814"/>
    <lineage>
        <taxon>Bacteria</taxon>
        <taxon>Bacillati</taxon>
        <taxon>Bacillota</taxon>
        <taxon>Clostridia</taxon>
        <taxon>Eubacteriales</taxon>
        <taxon>Candidatus Fimadaptatus</taxon>
    </lineage>
</organism>
<keyword evidence="3" id="KW-0812">Transmembrane</keyword>
<dbReference type="Proteomes" id="UP000824123">
    <property type="component" value="Unassembled WGS sequence"/>
</dbReference>
<evidence type="ECO:0000313" key="5">
    <source>
        <dbReference type="EMBL" id="HIU47059.1"/>
    </source>
</evidence>
<reference evidence="5" key="1">
    <citation type="submission" date="2020-10" db="EMBL/GenBank/DDBJ databases">
        <authorList>
            <person name="Gilroy R."/>
        </authorList>
    </citation>
    <scope>NUCLEOTIDE SEQUENCE</scope>
    <source>
        <strain evidence="5">ChiSxjej2B14-8506</strain>
    </source>
</reference>
<dbReference type="SUPFAM" id="SSF56300">
    <property type="entry name" value="Metallo-dependent phosphatases"/>
    <property type="match status" value="1"/>
</dbReference>
<evidence type="ECO:0000256" key="1">
    <source>
        <dbReference type="ARBA" id="ARBA00005662"/>
    </source>
</evidence>
<keyword evidence="3" id="KW-1133">Transmembrane helix</keyword>
<dbReference type="CDD" id="cd07381">
    <property type="entry name" value="MPP_CapA"/>
    <property type="match status" value="1"/>
</dbReference>
<evidence type="ECO:0000259" key="4">
    <source>
        <dbReference type="SMART" id="SM00854"/>
    </source>
</evidence>